<keyword evidence="1 2" id="KW-0238">DNA-binding</keyword>
<accession>A0A1I4MTW8</accession>
<gene>
    <name evidence="4" type="ORF">SAMN02983006_02705</name>
</gene>
<dbReference type="RefSeq" id="WP_089862696.1">
    <property type="nucleotide sequence ID" value="NZ_FOTI01000059.1"/>
</dbReference>
<evidence type="ECO:0000259" key="3">
    <source>
        <dbReference type="PROSITE" id="PS50977"/>
    </source>
</evidence>
<dbReference type="PANTHER" id="PTHR43479:SF11">
    <property type="entry name" value="ACREF_ENVCD OPERON REPRESSOR-RELATED"/>
    <property type="match status" value="1"/>
</dbReference>
<organism evidence="4 5">
    <name type="scientific">Halanaerobium salsuginis</name>
    <dbReference type="NCBI Taxonomy" id="29563"/>
    <lineage>
        <taxon>Bacteria</taxon>
        <taxon>Bacillati</taxon>
        <taxon>Bacillota</taxon>
        <taxon>Clostridia</taxon>
        <taxon>Halanaerobiales</taxon>
        <taxon>Halanaerobiaceae</taxon>
        <taxon>Halanaerobium</taxon>
    </lineage>
</organism>
<dbReference type="STRING" id="29563.SAMN02983006_02705"/>
<evidence type="ECO:0000256" key="1">
    <source>
        <dbReference type="ARBA" id="ARBA00023125"/>
    </source>
</evidence>
<protein>
    <submittedName>
        <fullName evidence="4">Transcriptional regulator, TetR family</fullName>
    </submittedName>
</protein>
<evidence type="ECO:0000256" key="2">
    <source>
        <dbReference type="PROSITE-ProRule" id="PRU00335"/>
    </source>
</evidence>
<reference evidence="4 5" key="1">
    <citation type="submission" date="2016-10" db="EMBL/GenBank/DDBJ databases">
        <authorList>
            <person name="de Groot N.N."/>
        </authorList>
    </citation>
    <scope>NUCLEOTIDE SEQUENCE [LARGE SCALE GENOMIC DNA]</scope>
    <source>
        <strain evidence="4 5">ATCC 51327</strain>
    </source>
</reference>
<dbReference type="EMBL" id="FOTI01000059">
    <property type="protein sequence ID" value="SFM06510.1"/>
    <property type="molecule type" value="Genomic_DNA"/>
</dbReference>
<evidence type="ECO:0000313" key="5">
    <source>
        <dbReference type="Proteomes" id="UP000199006"/>
    </source>
</evidence>
<dbReference type="Proteomes" id="UP000199006">
    <property type="component" value="Unassembled WGS sequence"/>
</dbReference>
<dbReference type="InterPro" id="IPR009057">
    <property type="entry name" value="Homeodomain-like_sf"/>
</dbReference>
<dbReference type="Pfam" id="PF00440">
    <property type="entry name" value="TetR_N"/>
    <property type="match status" value="1"/>
</dbReference>
<dbReference type="PRINTS" id="PR00455">
    <property type="entry name" value="HTHTETR"/>
</dbReference>
<keyword evidence="5" id="KW-1185">Reference proteome</keyword>
<proteinExistence type="predicted"/>
<dbReference type="GO" id="GO:0003677">
    <property type="term" value="F:DNA binding"/>
    <property type="evidence" value="ECO:0007669"/>
    <property type="project" value="UniProtKB-UniRule"/>
</dbReference>
<feature type="domain" description="HTH tetR-type" evidence="3">
    <location>
        <begin position="2"/>
        <end position="62"/>
    </location>
</feature>
<sequence>MTDRREQIIIEAIKVFAAKGYYNSHIADIVDKVRIAKGTFYLYFSSKKDLFLELIRLYQQIFHCEFNLEKYYKKSSDLKGFMEEMLAERFKLHAENRALSVIILREAVAIDQDFTAEYKKMDQHRFDNLKLLYDFLVEKKYINSKNDFEYFACIFVGTLDSIIFRKLVMVEEEFNYLKAVDKVSDYLARTLAN</sequence>
<dbReference type="AlphaFoldDB" id="A0A1I4MTW8"/>
<dbReference type="PANTHER" id="PTHR43479">
    <property type="entry name" value="ACREF/ENVCD OPERON REPRESSOR-RELATED"/>
    <property type="match status" value="1"/>
</dbReference>
<dbReference type="InterPro" id="IPR001647">
    <property type="entry name" value="HTH_TetR"/>
</dbReference>
<dbReference type="Gene3D" id="1.10.357.10">
    <property type="entry name" value="Tetracycline Repressor, domain 2"/>
    <property type="match status" value="1"/>
</dbReference>
<dbReference type="PROSITE" id="PS50977">
    <property type="entry name" value="HTH_TETR_2"/>
    <property type="match status" value="1"/>
</dbReference>
<dbReference type="SUPFAM" id="SSF46689">
    <property type="entry name" value="Homeodomain-like"/>
    <property type="match status" value="1"/>
</dbReference>
<dbReference type="InterPro" id="IPR050624">
    <property type="entry name" value="HTH-type_Tx_Regulator"/>
</dbReference>
<evidence type="ECO:0000313" key="4">
    <source>
        <dbReference type="EMBL" id="SFM06510.1"/>
    </source>
</evidence>
<feature type="DNA-binding region" description="H-T-H motif" evidence="2">
    <location>
        <begin position="25"/>
        <end position="44"/>
    </location>
</feature>
<name>A0A1I4MTW8_9FIRM</name>
<dbReference type="OrthoDB" id="9812484at2"/>